<evidence type="ECO:0000256" key="4">
    <source>
        <dbReference type="ARBA" id="ARBA00007573"/>
    </source>
</evidence>
<comment type="pathway">
    <text evidence="3">tRNA modification; 5-methoxycarbonylmethyl-2-thiouridine-tRNA biosynthesis.</text>
</comment>
<feature type="compositionally biased region" description="Low complexity" evidence="9">
    <location>
        <begin position="20"/>
        <end position="32"/>
    </location>
</feature>
<evidence type="ECO:0000256" key="6">
    <source>
        <dbReference type="ARBA" id="ARBA00022490"/>
    </source>
</evidence>
<reference evidence="10" key="1">
    <citation type="submission" date="2022-07" db="EMBL/GenBank/DDBJ databases">
        <title>Genome Sequence of Leucocoprinus birnbaumii.</title>
        <authorList>
            <person name="Buettner E."/>
        </authorList>
    </citation>
    <scope>NUCLEOTIDE SEQUENCE</scope>
    <source>
        <strain evidence="10">VT141</strain>
    </source>
</reference>
<dbReference type="GO" id="GO:0005737">
    <property type="term" value="C:cytoplasm"/>
    <property type="evidence" value="ECO:0007669"/>
    <property type="project" value="UniProtKB-SubCell"/>
</dbReference>
<dbReference type="InterPro" id="IPR008728">
    <property type="entry name" value="Elongator_complex_protein_4"/>
</dbReference>
<dbReference type="GO" id="GO:0002098">
    <property type="term" value="P:tRNA wobble uridine modification"/>
    <property type="evidence" value="ECO:0007669"/>
    <property type="project" value="InterPro"/>
</dbReference>
<comment type="caution">
    <text evidence="10">The sequence shown here is derived from an EMBL/GenBank/DDBJ whole genome shotgun (WGS) entry which is preliminary data.</text>
</comment>
<accession>A0AAD5YTU8</accession>
<dbReference type="GO" id="GO:0033588">
    <property type="term" value="C:elongator holoenzyme complex"/>
    <property type="evidence" value="ECO:0007669"/>
    <property type="project" value="InterPro"/>
</dbReference>
<dbReference type="GO" id="GO:0008023">
    <property type="term" value="C:transcription elongation factor complex"/>
    <property type="evidence" value="ECO:0007669"/>
    <property type="project" value="TreeGrafter"/>
</dbReference>
<evidence type="ECO:0000256" key="1">
    <source>
        <dbReference type="ARBA" id="ARBA00004123"/>
    </source>
</evidence>
<dbReference type="PANTHER" id="PTHR12896">
    <property type="entry name" value="PAX6 NEIGHBOR PROTEIN PAXNEB"/>
    <property type="match status" value="1"/>
</dbReference>
<name>A0AAD5YTU8_9AGAR</name>
<keyword evidence="8" id="KW-0539">Nucleus</keyword>
<evidence type="ECO:0000256" key="9">
    <source>
        <dbReference type="SAM" id="MobiDB-lite"/>
    </source>
</evidence>
<dbReference type="Pfam" id="PF05625">
    <property type="entry name" value="PAXNEB"/>
    <property type="match status" value="1"/>
</dbReference>
<evidence type="ECO:0000256" key="5">
    <source>
        <dbReference type="ARBA" id="ARBA00020265"/>
    </source>
</evidence>
<sequence length="250" mass="27237">MSSFKRKGAAKTPTLPSYLGTRPSPASASTTITSTGIPSLDDILGGGLPLSCSMLILAPDLHSSYGSLVQKYFVAEGLACGHRVIVVDSDPEEFVRDIMWYPKGYTATDSLKDGGSGGGNGADSDDEEQTKGQDQKIKIAWRYEQMKQFQTSVKSSSLYTRTALYDRGSPSAFRGSLSPGKWEHPYQNLYTVVGFPILGKPFEPESHVLLIFSPVITAEASNSLCIYWLASAHLQRDLGWRRLASEARMA</sequence>
<evidence type="ECO:0000313" key="10">
    <source>
        <dbReference type="EMBL" id="KAJ3564374.1"/>
    </source>
</evidence>
<gene>
    <name evidence="10" type="ORF">NP233_g8331</name>
</gene>
<evidence type="ECO:0000256" key="2">
    <source>
        <dbReference type="ARBA" id="ARBA00004496"/>
    </source>
</evidence>
<keyword evidence="11" id="KW-1185">Reference proteome</keyword>
<dbReference type="PANTHER" id="PTHR12896:SF1">
    <property type="entry name" value="ELONGATOR COMPLEX PROTEIN 4"/>
    <property type="match status" value="1"/>
</dbReference>
<evidence type="ECO:0000256" key="8">
    <source>
        <dbReference type="ARBA" id="ARBA00023242"/>
    </source>
</evidence>
<evidence type="ECO:0000313" key="11">
    <source>
        <dbReference type="Proteomes" id="UP001213000"/>
    </source>
</evidence>
<dbReference type="InterPro" id="IPR027417">
    <property type="entry name" value="P-loop_NTPase"/>
</dbReference>
<comment type="similarity">
    <text evidence="4">Belongs to the ELP4 family.</text>
</comment>
<evidence type="ECO:0000256" key="7">
    <source>
        <dbReference type="ARBA" id="ARBA00022694"/>
    </source>
</evidence>
<dbReference type="EMBL" id="JANIEX010000668">
    <property type="protein sequence ID" value="KAJ3564374.1"/>
    <property type="molecule type" value="Genomic_DNA"/>
</dbReference>
<proteinExistence type="inferred from homology"/>
<dbReference type="AlphaFoldDB" id="A0AAD5YTU8"/>
<comment type="subcellular location">
    <subcellularLocation>
        <location evidence="2">Cytoplasm</location>
    </subcellularLocation>
    <subcellularLocation>
        <location evidence="1">Nucleus</location>
    </subcellularLocation>
</comment>
<protein>
    <recommendedName>
        <fullName evidence="5">Elongator complex protein 4</fullName>
    </recommendedName>
</protein>
<dbReference type="Gene3D" id="3.40.50.300">
    <property type="entry name" value="P-loop containing nucleotide triphosphate hydrolases"/>
    <property type="match status" value="1"/>
</dbReference>
<dbReference type="CDD" id="cd19494">
    <property type="entry name" value="Elp4"/>
    <property type="match status" value="1"/>
</dbReference>
<organism evidence="10 11">
    <name type="scientific">Leucocoprinus birnbaumii</name>
    <dbReference type="NCBI Taxonomy" id="56174"/>
    <lineage>
        <taxon>Eukaryota</taxon>
        <taxon>Fungi</taxon>
        <taxon>Dikarya</taxon>
        <taxon>Basidiomycota</taxon>
        <taxon>Agaricomycotina</taxon>
        <taxon>Agaricomycetes</taxon>
        <taxon>Agaricomycetidae</taxon>
        <taxon>Agaricales</taxon>
        <taxon>Agaricineae</taxon>
        <taxon>Agaricaceae</taxon>
        <taxon>Leucocoprinus</taxon>
    </lineage>
</organism>
<feature type="region of interest" description="Disordered" evidence="9">
    <location>
        <begin position="1"/>
        <end position="32"/>
    </location>
</feature>
<evidence type="ECO:0000256" key="3">
    <source>
        <dbReference type="ARBA" id="ARBA00005043"/>
    </source>
</evidence>
<keyword evidence="6" id="KW-0963">Cytoplasm</keyword>
<keyword evidence="7" id="KW-0819">tRNA processing</keyword>
<feature type="region of interest" description="Disordered" evidence="9">
    <location>
        <begin position="111"/>
        <end position="134"/>
    </location>
</feature>
<dbReference type="Proteomes" id="UP001213000">
    <property type="component" value="Unassembled WGS sequence"/>
</dbReference>